<dbReference type="Gene3D" id="3.30.930.10">
    <property type="entry name" value="Bira Bifunctional Protein, Domain 2"/>
    <property type="match status" value="1"/>
</dbReference>
<keyword evidence="3" id="KW-0067">ATP-binding</keyword>
<evidence type="ECO:0000256" key="2">
    <source>
        <dbReference type="ARBA" id="ARBA00022741"/>
    </source>
</evidence>
<dbReference type="SUPFAM" id="SSF55681">
    <property type="entry name" value="Class II aaRS and biotin synthetases"/>
    <property type="match status" value="1"/>
</dbReference>
<dbReference type="Proteomes" id="UP000663720">
    <property type="component" value="Chromosome"/>
</dbReference>
<protein>
    <submittedName>
        <fullName evidence="5">Elongation factor P--(R)-beta-lysine ligase</fullName>
    </submittedName>
</protein>
<name>A0A975GIZ0_9BACT</name>
<dbReference type="InterPro" id="IPR004364">
    <property type="entry name" value="Aa-tRNA-synt_II"/>
</dbReference>
<proteinExistence type="predicted"/>
<dbReference type="PANTHER" id="PTHR42918:SF6">
    <property type="entry name" value="ELONGATION FACTOR P--(R)-BETA-LYSINE LIGASE"/>
    <property type="match status" value="1"/>
</dbReference>
<dbReference type="GO" id="GO:0005524">
    <property type="term" value="F:ATP binding"/>
    <property type="evidence" value="ECO:0007669"/>
    <property type="project" value="UniProtKB-KW"/>
</dbReference>
<organism evidence="5 6">
    <name type="scientific">Desulfonema limicola</name>
    <dbReference type="NCBI Taxonomy" id="45656"/>
    <lineage>
        <taxon>Bacteria</taxon>
        <taxon>Pseudomonadati</taxon>
        <taxon>Thermodesulfobacteriota</taxon>
        <taxon>Desulfobacteria</taxon>
        <taxon>Desulfobacterales</taxon>
        <taxon>Desulfococcaceae</taxon>
        <taxon>Desulfonema</taxon>
    </lineage>
</organism>
<keyword evidence="1 5" id="KW-0436">Ligase</keyword>
<sequence>MIPYKQNPVFLKNLQLRAEIIQALRNFFIKKNYLEIETPYRIPAPAPEANIDAVSSETWFLHTSPELCMKRLLAAGFSRIFQICKCFRRGERGNRHLPEFTILEWYEAGFDYMDMMEQCEELICSAACDIGFGSSFFFQGQNIDLKRPWDRITVAEAFKRFSPVSMENALVSGSFDEMIGIEIEPHLGKEKPVFLYDYPASCGALAKLKPDKSAAERFELYISGMELCNAFTELTDCKEQRKRFNKEQEMRGASGKKEYPIPEKFLNDLEFMPDASGNALGIDRLVMLFADTVKIDDVVAFVPENL</sequence>
<dbReference type="GO" id="GO:0005829">
    <property type="term" value="C:cytosol"/>
    <property type="evidence" value="ECO:0007669"/>
    <property type="project" value="TreeGrafter"/>
</dbReference>
<keyword evidence="5" id="KW-0251">Elongation factor</keyword>
<gene>
    <name evidence="5" type="primary">epmA</name>
    <name evidence="5" type="ORF">dnl_52600</name>
</gene>
<evidence type="ECO:0000256" key="3">
    <source>
        <dbReference type="ARBA" id="ARBA00022840"/>
    </source>
</evidence>
<feature type="domain" description="Aminoacyl-transfer RNA synthetases class-II family profile" evidence="4">
    <location>
        <begin position="14"/>
        <end position="303"/>
    </location>
</feature>
<keyword evidence="5" id="KW-0648">Protein biosynthesis</keyword>
<dbReference type="NCBIfam" id="TIGR00462">
    <property type="entry name" value="genX"/>
    <property type="match status" value="1"/>
</dbReference>
<dbReference type="PROSITE" id="PS50862">
    <property type="entry name" value="AA_TRNA_LIGASE_II"/>
    <property type="match status" value="1"/>
</dbReference>
<dbReference type="PANTHER" id="PTHR42918">
    <property type="entry name" value="LYSYL-TRNA SYNTHETASE"/>
    <property type="match status" value="1"/>
</dbReference>
<evidence type="ECO:0000313" key="6">
    <source>
        <dbReference type="Proteomes" id="UP000663720"/>
    </source>
</evidence>
<reference evidence="5" key="1">
    <citation type="journal article" date="2021" name="Microb. Physiol.">
        <title>Proteogenomic Insights into the Physiology of Marine, Sulfate-Reducing, Filamentous Desulfonema limicola and Desulfonema magnum.</title>
        <authorList>
            <person name="Schnaars V."/>
            <person name="Wohlbrand L."/>
            <person name="Scheve S."/>
            <person name="Hinrichs C."/>
            <person name="Reinhardt R."/>
            <person name="Rabus R."/>
        </authorList>
    </citation>
    <scope>NUCLEOTIDE SEQUENCE</scope>
    <source>
        <strain evidence="5">5ac10</strain>
    </source>
</reference>
<dbReference type="EMBL" id="CP061799">
    <property type="protein sequence ID" value="QTA82874.1"/>
    <property type="molecule type" value="Genomic_DNA"/>
</dbReference>
<dbReference type="GO" id="GO:0003746">
    <property type="term" value="F:translation elongation factor activity"/>
    <property type="evidence" value="ECO:0007669"/>
    <property type="project" value="UniProtKB-KW"/>
</dbReference>
<dbReference type="AlphaFoldDB" id="A0A975GIZ0"/>
<dbReference type="GO" id="GO:0000049">
    <property type="term" value="F:tRNA binding"/>
    <property type="evidence" value="ECO:0007669"/>
    <property type="project" value="TreeGrafter"/>
</dbReference>
<accession>A0A975GIZ0</accession>
<dbReference type="InterPro" id="IPR045864">
    <property type="entry name" value="aa-tRNA-synth_II/BPL/LPL"/>
</dbReference>
<dbReference type="GO" id="GO:0004824">
    <property type="term" value="F:lysine-tRNA ligase activity"/>
    <property type="evidence" value="ECO:0007669"/>
    <property type="project" value="InterPro"/>
</dbReference>
<keyword evidence="2" id="KW-0547">Nucleotide-binding</keyword>
<dbReference type="Pfam" id="PF00152">
    <property type="entry name" value="tRNA-synt_2"/>
    <property type="match status" value="1"/>
</dbReference>
<dbReference type="InterPro" id="IPR004525">
    <property type="entry name" value="EpmA"/>
</dbReference>
<dbReference type="InterPro" id="IPR006195">
    <property type="entry name" value="aa-tRNA-synth_II"/>
</dbReference>
<evidence type="ECO:0000256" key="1">
    <source>
        <dbReference type="ARBA" id="ARBA00022598"/>
    </source>
</evidence>
<dbReference type="KEGG" id="dli:dnl_52600"/>
<evidence type="ECO:0000313" key="5">
    <source>
        <dbReference type="EMBL" id="QTA82874.1"/>
    </source>
</evidence>
<keyword evidence="6" id="KW-1185">Reference proteome</keyword>
<evidence type="ECO:0000259" key="4">
    <source>
        <dbReference type="PROSITE" id="PS50862"/>
    </source>
</evidence>
<dbReference type="GO" id="GO:0006430">
    <property type="term" value="P:lysyl-tRNA aminoacylation"/>
    <property type="evidence" value="ECO:0007669"/>
    <property type="project" value="InterPro"/>
</dbReference>